<evidence type="ECO:0000313" key="3">
    <source>
        <dbReference type="EMBL" id="ADE56703.1"/>
    </source>
</evidence>
<dbReference type="RefSeq" id="WP_013047969.1">
    <property type="nucleotide sequence ID" value="NC_014011.1"/>
</dbReference>
<dbReference type="InterPro" id="IPR018711">
    <property type="entry name" value="NAGPA"/>
</dbReference>
<dbReference type="Gene3D" id="3.30.70.1070">
    <property type="entry name" value="Sporulation related repeat"/>
    <property type="match status" value="1"/>
</dbReference>
<dbReference type="InterPro" id="IPR007730">
    <property type="entry name" value="SPOR-like_dom"/>
</dbReference>
<dbReference type="PROSITE" id="PS51272">
    <property type="entry name" value="SLH"/>
    <property type="match status" value="1"/>
</dbReference>
<dbReference type="EMBL" id="CP001997">
    <property type="protein sequence ID" value="ADE56703.1"/>
    <property type="molecule type" value="Genomic_DNA"/>
</dbReference>
<dbReference type="SUPFAM" id="SSF110997">
    <property type="entry name" value="Sporulation related repeat"/>
    <property type="match status" value="1"/>
</dbReference>
<evidence type="ECO:0000313" key="4">
    <source>
        <dbReference type="Proteomes" id="UP000002366"/>
    </source>
</evidence>
<dbReference type="OrthoDB" id="9809781at2"/>
<feature type="domain" description="SPOR" evidence="2">
    <location>
        <begin position="191"/>
        <end position="267"/>
    </location>
</feature>
<dbReference type="eggNOG" id="COG4632">
    <property type="taxonomic scope" value="Bacteria"/>
</dbReference>
<protein>
    <submittedName>
        <fullName evidence="3">Sporulation domain protein</fullName>
    </submittedName>
</protein>
<gene>
    <name evidence="3" type="ordered locus">Amico_0567</name>
</gene>
<dbReference type="InterPro" id="IPR001119">
    <property type="entry name" value="SLH_dom"/>
</dbReference>
<feature type="domain" description="SLH" evidence="1">
    <location>
        <begin position="50"/>
        <end position="111"/>
    </location>
</feature>
<evidence type="ECO:0000259" key="1">
    <source>
        <dbReference type="PROSITE" id="PS51272"/>
    </source>
</evidence>
<organism evidence="3 4">
    <name type="scientific">Aminobacterium colombiense (strain DSM 12261 / ALA-1)</name>
    <dbReference type="NCBI Taxonomy" id="572547"/>
    <lineage>
        <taxon>Bacteria</taxon>
        <taxon>Thermotogati</taxon>
        <taxon>Synergistota</taxon>
        <taxon>Synergistia</taxon>
        <taxon>Synergistales</taxon>
        <taxon>Aminobacteriaceae</taxon>
        <taxon>Aminobacterium</taxon>
    </lineage>
</organism>
<proteinExistence type="predicted"/>
<dbReference type="InterPro" id="IPR036680">
    <property type="entry name" value="SPOR-like_sf"/>
</dbReference>
<name>D5EDS1_AMICL</name>
<dbReference type="Pfam" id="PF09992">
    <property type="entry name" value="NAGPA"/>
    <property type="match status" value="1"/>
</dbReference>
<accession>D5EDS1</accession>
<dbReference type="HOGENOM" id="CLU_465927_0_0_0"/>
<dbReference type="eggNOG" id="COG3147">
    <property type="taxonomic scope" value="Bacteria"/>
</dbReference>
<dbReference type="Pfam" id="PF05036">
    <property type="entry name" value="SPOR"/>
    <property type="match status" value="1"/>
</dbReference>
<dbReference type="PANTHER" id="PTHR40446:SF2">
    <property type="entry name" value="N-ACETYLGLUCOSAMINE-1-PHOSPHODIESTER ALPHA-N-ACETYLGLUCOSAMINIDASE"/>
    <property type="match status" value="1"/>
</dbReference>
<dbReference type="PANTHER" id="PTHR40446">
    <property type="entry name" value="N-ACETYLGLUCOSAMINE-1-PHOSPHODIESTER ALPHA-N-ACETYLGLUCOSAMINIDASE"/>
    <property type="match status" value="1"/>
</dbReference>
<dbReference type="GO" id="GO:0042834">
    <property type="term" value="F:peptidoglycan binding"/>
    <property type="evidence" value="ECO:0007669"/>
    <property type="project" value="InterPro"/>
</dbReference>
<dbReference type="PROSITE" id="PS51724">
    <property type="entry name" value="SPOR"/>
    <property type="match status" value="1"/>
</dbReference>
<sequence length="582" mass="64321">MARKKTTTALWCISSIIFLLIFQAIPAEAISRGIMAEAIIESLAIPRWTGEEHFSDVPENHPAFPAVETARAYGIIFPGERFHPDLEATRMEALLFAFKAMGWSHEARLINFLVPKNNPQIPEYMIPYLTLGKACTPCAPEVFLSDPLENLNPQDLQELKDWLIQCRRSISWDQTFHGEYASLRVCREKIGTPPSSWAIFIKEFQDKENALSLQKNLSEQGLSAFMANTECAYAVYVGPYTNYVKAWEVLARIPADLAGQVVPYSEQGGNALFWAAIQIKDEQSPFIVTAHSLGKYILPLSQMNKELKAEGAINGGFFTKGKPIGTLLINGIPLFPSYERRSAVGWTAKGKALFGSGEFRAVLRKNDRIAPIGSLNTFPSQNGLALFSPEAGALPRPLQSDAEAFLLQQGAVKKLNRGDKARRIVPEGHVLLAARGYGIQIVNSLLEHGNPLSIEVQWRDSAMREAIFALQGGPMLLLDGQLQTKNEGFSKGFRERRHPRTLVGTDGKALWWIVVDGRDPWHSNGVTLMEASQLAHNLGLSTVLNLDGGGSSQLLWKGEIVNAIPGGKERPLPYGIFFGSRE</sequence>
<dbReference type="Proteomes" id="UP000002366">
    <property type="component" value="Chromosome"/>
</dbReference>
<dbReference type="Pfam" id="PF00395">
    <property type="entry name" value="SLH"/>
    <property type="match status" value="1"/>
</dbReference>
<reference evidence="3 4" key="1">
    <citation type="journal article" date="2010" name="Stand. Genomic Sci.">
        <title>Complete genome sequence of Aminobacterium colombiense type strain (ALA-1).</title>
        <authorList>
            <person name="Chertkov O."/>
            <person name="Sikorski J."/>
            <person name="Brambilla E."/>
            <person name="Lapidus A."/>
            <person name="Copeland A."/>
            <person name="Glavina Del Rio T."/>
            <person name="Nolan M."/>
            <person name="Lucas S."/>
            <person name="Tice H."/>
            <person name="Cheng J.F."/>
            <person name="Han C."/>
            <person name="Detter J.C."/>
            <person name="Bruce D."/>
            <person name="Tapia R."/>
            <person name="Goodwin L."/>
            <person name="Pitluck S."/>
            <person name="Liolios K."/>
            <person name="Ivanova N."/>
            <person name="Mavromatis K."/>
            <person name="Ovchinnikova G."/>
            <person name="Pati A."/>
            <person name="Chen A."/>
            <person name="Palaniappan K."/>
            <person name="Land M."/>
            <person name="Hauser L."/>
            <person name="Chang Y.J."/>
            <person name="Jeffries C.D."/>
            <person name="Spring S."/>
            <person name="Rohde M."/>
            <person name="Goker M."/>
            <person name="Bristow J."/>
            <person name="Eisen J.A."/>
            <person name="Markowitz V."/>
            <person name="Hugenholtz P."/>
            <person name="Kyrpides N.C."/>
            <person name="Klenk H.P."/>
        </authorList>
    </citation>
    <scope>NUCLEOTIDE SEQUENCE [LARGE SCALE GENOMIC DNA]</scope>
    <source>
        <strain evidence="4">DSM 12261 / ALA-1</strain>
    </source>
</reference>
<keyword evidence="4" id="KW-1185">Reference proteome</keyword>
<dbReference type="AlphaFoldDB" id="D5EDS1"/>
<dbReference type="KEGG" id="aco:Amico_0567"/>
<evidence type="ECO:0000259" key="2">
    <source>
        <dbReference type="PROSITE" id="PS51724"/>
    </source>
</evidence>
<dbReference type="STRING" id="572547.Amico_0567"/>